<dbReference type="Gene3D" id="1.10.630.10">
    <property type="entry name" value="Cytochrome P450"/>
    <property type="match status" value="1"/>
</dbReference>
<dbReference type="InterPro" id="IPR017972">
    <property type="entry name" value="Cyt_P450_CS"/>
</dbReference>
<accession>A0ABR2I056</accession>
<keyword evidence="3" id="KW-0503">Monooxygenase</keyword>
<evidence type="ECO:0000256" key="2">
    <source>
        <dbReference type="ARBA" id="ARBA00023004"/>
    </source>
</evidence>
<evidence type="ECO:0000313" key="5">
    <source>
        <dbReference type="Proteomes" id="UP001390339"/>
    </source>
</evidence>
<keyword evidence="1 3" id="KW-0479">Metal-binding</keyword>
<name>A0ABR2I056_9PEZI</name>
<sequence>MRLYTPVPVLKWNHDYTQAITTDLKFWGSDSLDWRPSRWIKSTAGTDGGVVEEFSMPVPCGAFIGWSEGTRDCVGRKFSQVEFVAIMAVLFRNWRVNPVVLAGETPEEARRRVICLIETDSYAVLLLQMLYPERAPLVWRKV</sequence>
<dbReference type="EMBL" id="JAPCWZ010000007">
    <property type="protein sequence ID" value="KAK8855713.1"/>
    <property type="molecule type" value="Genomic_DNA"/>
</dbReference>
<dbReference type="InterPro" id="IPR036396">
    <property type="entry name" value="Cyt_P450_sf"/>
</dbReference>
<proteinExistence type="inferred from homology"/>
<evidence type="ECO:0000256" key="3">
    <source>
        <dbReference type="RuleBase" id="RU000461"/>
    </source>
</evidence>
<keyword evidence="5" id="KW-1185">Reference proteome</keyword>
<keyword evidence="3" id="KW-0560">Oxidoreductase</keyword>
<evidence type="ECO:0000313" key="4">
    <source>
        <dbReference type="EMBL" id="KAK8855713.1"/>
    </source>
</evidence>
<organism evidence="4 5">
    <name type="scientific">Apiospora arundinis</name>
    <dbReference type="NCBI Taxonomy" id="335852"/>
    <lineage>
        <taxon>Eukaryota</taxon>
        <taxon>Fungi</taxon>
        <taxon>Dikarya</taxon>
        <taxon>Ascomycota</taxon>
        <taxon>Pezizomycotina</taxon>
        <taxon>Sordariomycetes</taxon>
        <taxon>Xylariomycetidae</taxon>
        <taxon>Amphisphaeriales</taxon>
        <taxon>Apiosporaceae</taxon>
        <taxon>Apiospora</taxon>
    </lineage>
</organism>
<reference evidence="4 5" key="1">
    <citation type="journal article" date="2024" name="IMA Fungus">
        <title>Apiospora arundinis, a panoply of carbohydrate-active enzymes and secondary metabolites.</title>
        <authorList>
            <person name="Sorensen T."/>
            <person name="Petersen C."/>
            <person name="Muurmann A.T."/>
            <person name="Christiansen J.V."/>
            <person name="Brundto M.L."/>
            <person name="Overgaard C.K."/>
            <person name="Boysen A.T."/>
            <person name="Wollenberg R.D."/>
            <person name="Larsen T.O."/>
            <person name="Sorensen J.L."/>
            <person name="Nielsen K.L."/>
            <person name="Sondergaard T.E."/>
        </authorList>
    </citation>
    <scope>NUCLEOTIDE SEQUENCE [LARGE SCALE GENOMIC DNA]</scope>
    <source>
        <strain evidence="4 5">AAU 773</strain>
    </source>
</reference>
<dbReference type="Proteomes" id="UP001390339">
    <property type="component" value="Unassembled WGS sequence"/>
</dbReference>
<keyword evidence="2 3" id="KW-0408">Iron</keyword>
<dbReference type="SUPFAM" id="SSF48264">
    <property type="entry name" value="Cytochrome P450"/>
    <property type="match status" value="1"/>
</dbReference>
<comment type="similarity">
    <text evidence="3">Belongs to the cytochrome P450 family.</text>
</comment>
<dbReference type="Pfam" id="PF00067">
    <property type="entry name" value="p450"/>
    <property type="match status" value="1"/>
</dbReference>
<comment type="caution">
    <text evidence="4">The sequence shown here is derived from an EMBL/GenBank/DDBJ whole genome shotgun (WGS) entry which is preliminary data.</text>
</comment>
<dbReference type="PROSITE" id="PS00086">
    <property type="entry name" value="CYTOCHROME_P450"/>
    <property type="match status" value="1"/>
</dbReference>
<gene>
    <name evidence="4" type="ORF">PGQ11_011625</name>
</gene>
<protein>
    <submittedName>
        <fullName evidence="4">Cytochrome P450</fullName>
    </submittedName>
</protein>
<dbReference type="InterPro" id="IPR001128">
    <property type="entry name" value="Cyt_P450"/>
</dbReference>
<keyword evidence="3" id="KW-0349">Heme</keyword>
<evidence type="ECO:0000256" key="1">
    <source>
        <dbReference type="ARBA" id="ARBA00022723"/>
    </source>
</evidence>